<dbReference type="RefSeq" id="WP_182297335.1">
    <property type="nucleotide sequence ID" value="NZ_CP059851.1"/>
</dbReference>
<gene>
    <name evidence="7" type="ORF">H3309_03145</name>
</gene>
<evidence type="ECO:0000256" key="1">
    <source>
        <dbReference type="ARBA" id="ARBA00000085"/>
    </source>
</evidence>
<sequence>MTAPDPPTRPSRRLALLSIGGFWLAYFVINTLMMAIYEKPDQLPMAVRRGIVVTVSIGLTSLLWLLLRRFDHLRARRLLPLAFIACVPLALAYSATNYVAFELFPVKWQIDPLLVIQQPPAPPAPPVPPVPPIVTGDENNRIIVKPAPPTPPGATESTRVDQGASSSVTTITRTRPDGSRTTATVITAGEEHESPLQQIVGLALQWYFFIVCWAVMWIALTFAAQVRAAEQRAARYAAAAQSAELRALRYQINPHFLFNTLNSLSSLVMKGANRTAETMILNLSDFFRASLSGDPTDDVPLHAEIALQQRYLAIEAVRFPGRLAVVVDLPAECRDAPVPGFILQPIVENAIKYAVAPVARPVSLTFTASTTARRLRVRVEDDGPGSSTDAGTGLGLRNVRDRLAARYGDDAWLEAGPRPGGGWRVILDIPHG</sequence>
<dbReference type="GO" id="GO:0000155">
    <property type="term" value="F:phosphorelay sensor kinase activity"/>
    <property type="evidence" value="ECO:0007669"/>
    <property type="project" value="InterPro"/>
</dbReference>
<evidence type="ECO:0000259" key="6">
    <source>
        <dbReference type="Pfam" id="PF06580"/>
    </source>
</evidence>
<dbReference type="EMBL" id="CP059851">
    <property type="protein sequence ID" value="QMW23512.1"/>
    <property type="molecule type" value="Genomic_DNA"/>
</dbReference>
<dbReference type="Proteomes" id="UP000515292">
    <property type="component" value="Chromosome"/>
</dbReference>
<proteinExistence type="predicted"/>
<evidence type="ECO:0000313" key="8">
    <source>
        <dbReference type="Proteomes" id="UP000515292"/>
    </source>
</evidence>
<feature type="domain" description="Histidine kinase/HSP90-like ATPase" evidence="5">
    <location>
        <begin position="342"/>
        <end position="430"/>
    </location>
</feature>
<accession>A0A7G5IJH0</accession>
<evidence type="ECO:0000256" key="3">
    <source>
        <dbReference type="SAM" id="MobiDB-lite"/>
    </source>
</evidence>
<dbReference type="Pfam" id="PF02518">
    <property type="entry name" value="HATPase_c"/>
    <property type="match status" value="1"/>
</dbReference>
<dbReference type="AlphaFoldDB" id="A0A7G5IJH0"/>
<dbReference type="PRINTS" id="PR00344">
    <property type="entry name" value="BCTRLSENSOR"/>
</dbReference>
<dbReference type="KEGG" id="sand:H3309_03145"/>
<dbReference type="InterPro" id="IPR050640">
    <property type="entry name" value="Bact_2-comp_sensor_kinase"/>
</dbReference>
<dbReference type="PANTHER" id="PTHR34220">
    <property type="entry name" value="SENSOR HISTIDINE KINASE YPDA"/>
    <property type="match status" value="1"/>
</dbReference>
<feature type="transmembrane region" description="Helical" evidence="4">
    <location>
        <begin position="49"/>
        <end position="67"/>
    </location>
</feature>
<evidence type="ECO:0000313" key="7">
    <source>
        <dbReference type="EMBL" id="QMW23512.1"/>
    </source>
</evidence>
<evidence type="ECO:0000256" key="4">
    <source>
        <dbReference type="SAM" id="Phobius"/>
    </source>
</evidence>
<reference evidence="7 8" key="1">
    <citation type="submission" date="2020-07" db="EMBL/GenBank/DDBJ databases">
        <title>Complete genome sequence for Sandaracinobacter sp. M6.</title>
        <authorList>
            <person name="Tang Y."/>
            <person name="Liu Q."/>
            <person name="Guo Z."/>
            <person name="Lei P."/>
            <person name="Huang B."/>
        </authorList>
    </citation>
    <scope>NUCLEOTIDE SEQUENCE [LARGE SCALE GENOMIC DNA]</scope>
    <source>
        <strain evidence="7 8">M6</strain>
    </source>
</reference>
<evidence type="ECO:0000259" key="5">
    <source>
        <dbReference type="Pfam" id="PF02518"/>
    </source>
</evidence>
<keyword evidence="4" id="KW-1133">Transmembrane helix</keyword>
<feature type="transmembrane region" description="Helical" evidence="4">
    <location>
        <begin position="79"/>
        <end position="101"/>
    </location>
</feature>
<comment type="catalytic activity">
    <reaction evidence="1">
        <text>ATP + protein L-histidine = ADP + protein N-phospho-L-histidine.</text>
        <dbReference type="EC" id="2.7.13.3"/>
    </reaction>
</comment>
<feature type="domain" description="Signal transduction histidine kinase internal region" evidence="6">
    <location>
        <begin position="243"/>
        <end position="323"/>
    </location>
</feature>
<dbReference type="Gene3D" id="3.30.565.10">
    <property type="entry name" value="Histidine kinase-like ATPase, C-terminal domain"/>
    <property type="match status" value="1"/>
</dbReference>
<feature type="region of interest" description="Disordered" evidence="3">
    <location>
        <begin position="146"/>
        <end position="180"/>
    </location>
</feature>
<dbReference type="PANTHER" id="PTHR34220:SF7">
    <property type="entry name" value="SENSOR HISTIDINE KINASE YPDA"/>
    <property type="match status" value="1"/>
</dbReference>
<name>A0A7G5IJH0_9SPHN</name>
<dbReference type="InterPro" id="IPR036890">
    <property type="entry name" value="HATPase_C_sf"/>
</dbReference>
<protein>
    <recommendedName>
        <fullName evidence="2">histidine kinase</fullName>
        <ecNumber evidence="2">2.7.13.3</ecNumber>
    </recommendedName>
</protein>
<dbReference type="InterPro" id="IPR003594">
    <property type="entry name" value="HATPase_dom"/>
</dbReference>
<feature type="transmembrane region" description="Helical" evidence="4">
    <location>
        <begin position="206"/>
        <end position="226"/>
    </location>
</feature>
<dbReference type="Pfam" id="PF06580">
    <property type="entry name" value="His_kinase"/>
    <property type="match status" value="1"/>
</dbReference>
<keyword evidence="7" id="KW-0418">Kinase</keyword>
<dbReference type="InterPro" id="IPR010559">
    <property type="entry name" value="Sig_transdc_His_kin_internal"/>
</dbReference>
<keyword evidence="4" id="KW-0812">Transmembrane</keyword>
<evidence type="ECO:0000256" key="2">
    <source>
        <dbReference type="ARBA" id="ARBA00012438"/>
    </source>
</evidence>
<feature type="transmembrane region" description="Helical" evidence="4">
    <location>
        <begin position="14"/>
        <end position="37"/>
    </location>
</feature>
<dbReference type="SUPFAM" id="SSF55874">
    <property type="entry name" value="ATPase domain of HSP90 chaperone/DNA topoisomerase II/histidine kinase"/>
    <property type="match status" value="1"/>
</dbReference>
<dbReference type="GO" id="GO:0016020">
    <property type="term" value="C:membrane"/>
    <property type="evidence" value="ECO:0007669"/>
    <property type="project" value="InterPro"/>
</dbReference>
<keyword evidence="7" id="KW-0808">Transferase</keyword>
<dbReference type="EC" id="2.7.13.3" evidence="2"/>
<keyword evidence="8" id="KW-1185">Reference proteome</keyword>
<feature type="compositionally biased region" description="Polar residues" evidence="3">
    <location>
        <begin position="163"/>
        <end position="180"/>
    </location>
</feature>
<keyword evidence="4" id="KW-0472">Membrane</keyword>
<dbReference type="InterPro" id="IPR004358">
    <property type="entry name" value="Sig_transdc_His_kin-like_C"/>
</dbReference>
<organism evidence="7 8">
    <name type="scientific">Sandaracinobacteroides saxicola</name>
    <dbReference type="NCBI Taxonomy" id="2759707"/>
    <lineage>
        <taxon>Bacteria</taxon>
        <taxon>Pseudomonadati</taxon>
        <taxon>Pseudomonadota</taxon>
        <taxon>Alphaproteobacteria</taxon>
        <taxon>Sphingomonadales</taxon>
        <taxon>Sphingosinicellaceae</taxon>
        <taxon>Sandaracinobacteroides</taxon>
    </lineage>
</organism>